<dbReference type="GO" id="GO:0004672">
    <property type="term" value="F:protein kinase activity"/>
    <property type="evidence" value="ECO:0007669"/>
    <property type="project" value="InterPro"/>
</dbReference>
<dbReference type="InterPro" id="IPR053083">
    <property type="entry name" value="TF_kinase-domain_protein"/>
</dbReference>
<organism evidence="4 5">
    <name type="scientific">Xylaria hypoxylon</name>
    <dbReference type="NCBI Taxonomy" id="37992"/>
    <lineage>
        <taxon>Eukaryota</taxon>
        <taxon>Fungi</taxon>
        <taxon>Dikarya</taxon>
        <taxon>Ascomycota</taxon>
        <taxon>Pezizomycotina</taxon>
        <taxon>Sordariomycetes</taxon>
        <taxon>Xylariomycetidae</taxon>
        <taxon>Xylariales</taxon>
        <taxon>Xylariaceae</taxon>
        <taxon>Xylaria</taxon>
    </lineage>
</organism>
<proteinExistence type="predicted"/>
<dbReference type="EMBL" id="SKBN01000037">
    <property type="protein sequence ID" value="TGJ85878.1"/>
    <property type="molecule type" value="Genomic_DNA"/>
</dbReference>
<dbReference type="InterPro" id="IPR011009">
    <property type="entry name" value="Kinase-like_dom_sf"/>
</dbReference>
<protein>
    <recommendedName>
        <fullName evidence="3">Protein kinase domain-containing protein</fullName>
    </recommendedName>
</protein>
<dbReference type="SMART" id="SM00220">
    <property type="entry name" value="S_TKc"/>
    <property type="match status" value="1"/>
</dbReference>
<feature type="region of interest" description="Disordered" evidence="2">
    <location>
        <begin position="507"/>
        <end position="592"/>
    </location>
</feature>
<dbReference type="PROSITE" id="PS50011">
    <property type="entry name" value="PROTEIN_KINASE_DOM"/>
    <property type="match status" value="1"/>
</dbReference>
<feature type="compositionally biased region" description="Pro residues" evidence="2">
    <location>
        <begin position="513"/>
        <end position="525"/>
    </location>
</feature>
<dbReference type="GO" id="GO:0005524">
    <property type="term" value="F:ATP binding"/>
    <property type="evidence" value="ECO:0007669"/>
    <property type="project" value="UniProtKB-UniRule"/>
</dbReference>
<keyword evidence="5" id="KW-1185">Reference proteome</keyword>
<feature type="binding site" evidence="1">
    <location>
        <position position="147"/>
    </location>
    <ligand>
        <name>ATP</name>
        <dbReference type="ChEBI" id="CHEBI:30616"/>
    </ligand>
</feature>
<keyword evidence="1" id="KW-0547">Nucleotide-binding</keyword>
<dbReference type="STRING" id="37992.A0A4Z0Z0Z4"/>
<dbReference type="InterPro" id="IPR000719">
    <property type="entry name" value="Prot_kinase_dom"/>
</dbReference>
<comment type="caution">
    <text evidence="4">The sequence shown here is derived from an EMBL/GenBank/DDBJ whole genome shotgun (WGS) entry which is preliminary data.</text>
</comment>
<evidence type="ECO:0000256" key="1">
    <source>
        <dbReference type="PROSITE-ProRule" id="PRU10141"/>
    </source>
</evidence>
<evidence type="ECO:0000313" key="5">
    <source>
        <dbReference type="Proteomes" id="UP000297716"/>
    </source>
</evidence>
<dbReference type="SUPFAM" id="SSF56112">
    <property type="entry name" value="Protein kinase-like (PK-like)"/>
    <property type="match status" value="1"/>
</dbReference>
<evidence type="ECO:0000256" key="2">
    <source>
        <dbReference type="SAM" id="MobiDB-lite"/>
    </source>
</evidence>
<dbReference type="InterPro" id="IPR017441">
    <property type="entry name" value="Protein_kinase_ATP_BS"/>
</dbReference>
<feature type="region of interest" description="Disordered" evidence="2">
    <location>
        <begin position="187"/>
        <end position="214"/>
    </location>
</feature>
<evidence type="ECO:0000259" key="3">
    <source>
        <dbReference type="PROSITE" id="PS50011"/>
    </source>
</evidence>
<evidence type="ECO:0000313" key="4">
    <source>
        <dbReference type="EMBL" id="TGJ85878.1"/>
    </source>
</evidence>
<dbReference type="PANTHER" id="PTHR44305:SF24">
    <property type="entry name" value="TYROSINE-PROTEIN KINASE C03B1.5-RELATED"/>
    <property type="match status" value="1"/>
</dbReference>
<dbReference type="Proteomes" id="UP000297716">
    <property type="component" value="Unassembled WGS sequence"/>
</dbReference>
<name>A0A4Z0Z0Z4_9PEZI</name>
<accession>A0A4Z0Z0Z4</accession>
<dbReference type="Gene3D" id="1.10.510.10">
    <property type="entry name" value="Transferase(Phosphotransferase) domain 1"/>
    <property type="match status" value="1"/>
</dbReference>
<reference evidence="4 5" key="1">
    <citation type="submission" date="2019-03" db="EMBL/GenBank/DDBJ databases">
        <title>Draft genome sequence of Xylaria hypoxylon DSM 108379, a ubiquitous saprotrophic-parasitic fungi on hardwood.</title>
        <authorList>
            <person name="Buettner E."/>
            <person name="Leonhardt S."/>
            <person name="Gebauer A.M."/>
            <person name="Liers C."/>
            <person name="Hofrichter M."/>
            <person name="Kellner H."/>
        </authorList>
    </citation>
    <scope>NUCLEOTIDE SEQUENCE [LARGE SCALE GENOMIC DNA]</scope>
    <source>
        <strain evidence="4 5">DSM 108379</strain>
    </source>
</reference>
<dbReference type="AlphaFoldDB" id="A0A4Z0Z0Z4"/>
<dbReference type="PROSITE" id="PS00107">
    <property type="entry name" value="PROTEIN_KINASE_ATP"/>
    <property type="match status" value="1"/>
</dbReference>
<sequence length="592" mass="66604">MSGNHSPRRAQGLRDLFYENFGNYRRGITWNDGPSTLRDAFQPISAKAPVIYMPASWLYTRQQPFRLYHQDRINIDTLEDIRDMKGLQDSFASAWRDLQQLKSYIVSQKERKLFRYQRCLGWGGNGLAAAFDVLDQDGRKVRGVVVKTLFNDDKETLENEVDALKKHARCEHIVQLEYVDGEGVIDKDKEVDQSSNKKRKPLPTGRKSPSPPPPMTIILELLENGDLASFIIKVRAHNEKIPNRVLWSFLLCLIRMCIGLAYPPDRIESYNSLPGPITETVPHYLKDKPARIVHFDMDPNNIFVGGLTGEEHQMTPILKLGDFGMATEILDDQHDMYYEHRRHWGKRGFFAPEQFCADWDYITRDRNLIKSHPIAGNYHWHTNVWGLGMYKETYWTYGAHIANGRYDHVDKLIQGIILRCQANFPEDRPRLGALEEFVLSNMNKGYPEETDLDIVKWVHQILYEVPLPPDETELAALSPMSSDGPPGTIGTGPKNPPTPVFFPQGIGIDVPPGQEPPLNPVAPPPRDPEPPAGSFEMSGMSDSEDGEVMPEQGGFLGVGGGHWVPSQAVPAAPNPTPTGSGPAQLAARPQST</sequence>
<feature type="domain" description="Protein kinase" evidence="3">
    <location>
        <begin position="114"/>
        <end position="438"/>
    </location>
</feature>
<dbReference type="OrthoDB" id="4062651at2759"/>
<gene>
    <name evidence="4" type="ORF">E0Z10_g2868</name>
</gene>
<dbReference type="PANTHER" id="PTHR44305">
    <property type="entry name" value="SI:DKEY-192D15.2-RELATED"/>
    <property type="match status" value="1"/>
</dbReference>
<keyword evidence="1" id="KW-0067">ATP-binding</keyword>